<evidence type="ECO:0000256" key="11">
    <source>
        <dbReference type="ARBA" id="ARBA00023136"/>
    </source>
</evidence>
<keyword evidence="8" id="KW-0133">Cell shape</keyword>
<evidence type="ECO:0000256" key="13">
    <source>
        <dbReference type="ARBA" id="ARBA00034000"/>
    </source>
</evidence>
<evidence type="ECO:0000259" key="15">
    <source>
        <dbReference type="Pfam" id="PF00905"/>
    </source>
</evidence>
<dbReference type="GO" id="GO:0005886">
    <property type="term" value="C:plasma membrane"/>
    <property type="evidence" value="ECO:0007669"/>
    <property type="project" value="UniProtKB-SubCell"/>
</dbReference>
<dbReference type="GO" id="GO:0008658">
    <property type="term" value="F:penicillin binding"/>
    <property type="evidence" value="ECO:0007669"/>
    <property type="project" value="InterPro"/>
</dbReference>
<keyword evidence="6" id="KW-1003">Cell membrane</keyword>
<evidence type="ECO:0000256" key="3">
    <source>
        <dbReference type="ARBA" id="ARBA00004752"/>
    </source>
</evidence>
<dbReference type="GO" id="GO:0009252">
    <property type="term" value="P:peptidoglycan biosynthetic process"/>
    <property type="evidence" value="ECO:0007669"/>
    <property type="project" value="UniProtKB-UniPathway"/>
</dbReference>
<evidence type="ECO:0000256" key="12">
    <source>
        <dbReference type="ARBA" id="ARBA00023316"/>
    </source>
</evidence>
<dbReference type="EMBL" id="VTEH01000006">
    <property type="protein sequence ID" value="TYR75628.1"/>
    <property type="molecule type" value="Genomic_DNA"/>
</dbReference>
<dbReference type="Pfam" id="PF00905">
    <property type="entry name" value="Transpeptidase"/>
    <property type="match status" value="1"/>
</dbReference>
<comment type="pathway">
    <text evidence="3">Cell wall biogenesis; peptidoglycan biosynthesis.</text>
</comment>
<dbReference type="InterPro" id="IPR005311">
    <property type="entry name" value="PBP_dimer"/>
</dbReference>
<dbReference type="UniPathway" id="UPA00219"/>
<evidence type="ECO:0000313" key="17">
    <source>
        <dbReference type="EMBL" id="TYR75628.1"/>
    </source>
</evidence>
<dbReference type="Proteomes" id="UP000323317">
    <property type="component" value="Unassembled WGS sequence"/>
</dbReference>
<evidence type="ECO:0000256" key="4">
    <source>
        <dbReference type="ARBA" id="ARBA00007171"/>
    </source>
</evidence>
<dbReference type="Gene3D" id="1.10.10.1230">
    <property type="entry name" value="Penicillin-binding protein, N-terminal non-catalytic domain, head sub-domain"/>
    <property type="match status" value="1"/>
</dbReference>
<dbReference type="SUPFAM" id="SSF56601">
    <property type="entry name" value="beta-lactamase/transpeptidase-like"/>
    <property type="match status" value="1"/>
</dbReference>
<organism evidence="17 18">
    <name type="scientific">Rossellomorea vietnamensis</name>
    <dbReference type="NCBI Taxonomy" id="218284"/>
    <lineage>
        <taxon>Bacteria</taxon>
        <taxon>Bacillati</taxon>
        <taxon>Bacillota</taxon>
        <taxon>Bacilli</taxon>
        <taxon>Bacillales</taxon>
        <taxon>Bacillaceae</taxon>
        <taxon>Rossellomorea</taxon>
    </lineage>
</organism>
<dbReference type="InterPro" id="IPR036138">
    <property type="entry name" value="PBP_dimer_sf"/>
</dbReference>
<dbReference type="Gene3D" id="3.90.1310.10">
    <property type="entry name" value="Penicillin-binding protein 2a (Domain 2)"/>
    <property type="match status" value="1"/>
</dbReference>
<keyword evidence="12" id="KW-0961">Cell wall biogenesis/degradation</keyword>
<evidence type="ECO:0000259" key="16">
    <source>
        <dbReference type="Pfam" id="PF03717"/>
    </source>
</evidence>
<dbReference type="AlphaFoldDB" id="A0A5D4KE79"/>
<keyword evidence="11" id="KW-0472">Membrane</keyword>
<dbReference type="Pfam" id="PF03717">
    <property type="entry name" value="PBP_dimer"/>
    <property type="match status" value="1"/>
</dbReference>
<dbReference type="GO" id="GO:0008360">
    <property type="term" value="P:regulation of cell shape"/>
    <property type="evidence" value="ECO:0007669"/>
    <property type="project" value="UniProtKB-KW"/>
</dbReference>
<evidence type="ECO:0000256" key="8">
    <source>
        <dbReference type="ARBA" id="ARBA00022960"/>
    </source>
</evidence>
<sequence>MNLLFFAVFLLFSLLILRLGLVQIVSGEEYKREVERTEDVLVNNSVPRGKIYDRVGNVIVDNTPMNAITYTRTQSTKSQDMIKVARSLAQLIEMDTEAVRDRDKKDYWMLINKEEADEKVSAEEKAEIGSDDELSQDEINAKIYQLTLDRITEADLNSLSEQDLEDLAIFREMNSGYALSPQMVKNKGVTQEEFARVSEHLSELPGVNTTTDWERTYVFDKTLRSILGNVSSSREGLPREMVDYYLARDYTRNDRVGQTYLELQYEDVLKGQKEKIKNITKDGSVLESVLMQEGQRGKDVVLTIDMELQQEVEKIVTEELLKNVSNPQSSHLDRAFVVLMDPNTGEVLAMVGKRYAKDPKTGEYGIQDYALGTYTSFYEVGSVVKGATVLTGYMTGVLQPGETILDEPIKLKGTKVKKSWYGGSRSLTDQQALEVSSNGYMWKVAMRIGGNPNYVRDAAISGDAKDLDNMRNHFAQFGLGVNTGIDLPGEVNGYKGSFYTPGNMMDFAIGQFDTYTPMQLAQYVSTIANDGYRVKPHILKEIRKPTGDKENMGPIETVKQPEIMNKVNVSQAQIEHVQQGFYRVYNNQDGTAYREFNDAPYVAAGKSGTAEARYRDPATGNYYDTYNTTLIGYAPYDQPEVAFSTVVPWSHNGQQDPYINKNISRKVMDKYFDLKKEREEEGLNSLEVERKVENVDEAEELQEETREENAAGESTTEEE</sequence>
<dbReference type="GO" id="GO:0071972">
    <property type="term" value="F:peptidoglycan L,D-transpeptidase activity"/>
    <property type="evidence" value="ECO:0007669"/>
    <property type="project" value="TreeGrafter"/>
</dbReference>
<comment type="caution">
    <text evidence="17">The sequence shown here is derived from an EMBL/GenBank/DDBJ whole genome shotgun (WGS) entry which is preliminary data.</text>
</comment>
<gene>
    <name evidence="17" type="ORF">FZC79_10075</name>
</gene>
<evidence type="ECO:0000256" key="10">
    <source>
        <dbReference type="ARBA" id="ARBA00022989"/>
    </source>
</evidence>
<dbReference type="GO" id="GO:0009002">
    <property type="term" value="F:serine-type D-Ala-D-Ala carboxypeptidase activity"/>
    <property type="evidence" value="ECO:0007669"/>
    <property type="project" value="UniProtKB-EC"/>
</dbReference>
<evidence type="ECO:0000256" key="2">
    <source>
        <dbReference type="ARBA" id="ARBA00004236"/>
    </source>
</evidence>
<dbReference type="SUPFAM" id="SSF56519">
    <property type="entry name" value="Penicillin binding protein dimerisation domain"/>
    <property type="match status" value="1"/>
</dbReference>
<keyword evidence="9" id="KW-0573">Peptidoglycan synthesis</keyword>
<dbReference type="InterPro" id="IPR050515">
    <property type="entry name" value="Beta-lactam/transpept"/>
</dbReference>
<reference evidence="17 18" key="1">
    <citation type="submission" date="2019-08" db="EMBL/GenBank/DDBJ databases">
        <title>Bacillus genomes from the desert of Cuatro Cienegas, Coahuila.</title>
        <authorList>
            <person name="Olmedo-Alvarez G."/>
        </authorList>
    </citation>
    <scope>NUCLEOTIDE SEQUENCE [LARGE SCALE GENOMIC DNA]</scope>
    <source>
        <strain evidence="17 18">CH40_1T</strain>
    </source>
</reference>
<comment type="subcellular location">
    <subcellularLocation>
        <location evidence="2">Cell membrane</location>
    </subcellularLocation>
    <subcellularLocation>
        <location evidence="1">Membrane</location>
        <topology evidence="1">Single-pass membrane protein</topology>
    </subcellularLocation>
</comment>
<evidence type="ECO:0000313" key="18">
    <source>
        <dbReference type="Proteomes" id="UP000323317"/>
    </source>
</evidence>
<feature type="compositionally biased region" description="Basic and acidic residues" evidence="14">
    <location>
        <begin position="678"/>
        <end position="694"/>
    </location>
</feature>
<dbReference type="InterPro" id="IPR012338">
    <property type="entry name" value="Beta-lactam/transpept-like"/>
</dbReference>
<comment type="similarity">
    <text evidence="4">Belongs to the transpeptidase family.</text>
</comment>
<proteinExistence type="inferred from homology"/>
<dbReference type="RefSeq" id="WP_148946688.1">
    <property type="nucleotide sequence ID" value="NZ_VTEH01000006.1"/>
</dbReference>
<evidence type="ECO:0000256" key="6">
    <source>
        <dbReference type="ARBA" id="ARBA00022475"/>
    </source>
</evidence>
<evidence type="ECO:0000256" key="1">
    <source>
        <dbReference type="ARBA" id="ARBA00004167"/>
    </source>
</evidence>
<dbReference type="InterPro" id="IPR001460">
    <property type="entry name" value="PCN-bd_Tpept"/>
</dbReference>
<dbReference type="PANTHER" id="PTHR30627:SF2">
    <property type="entry name" value="PEPTIDOGLYCAN D,D-TRANSPEPTIDASE MRDA"/>
    <property type="match status" value="1"/>
</dbReference>
<comment type="catalytic activity">
    <reaction evidence="13">
        <text>Preferential cleavage: (Ac)2-L-Lys-D-Ala-|-D-Ala. Also transpeptidation of peptidyl-alanyl moieties that are N-acyl substituents of D-alanine.</text>
        <dbReference type="EC" id="3.4.16.4"/>
    </reaction>
</comment>
<evidence type="ECO:0000256" key="7">
    <source>
        <dbReference type="ARBA" id="ARBA00022692"/>
    </source>
</evidence>
<feature type="region of interest" description="Disordered" evidence="14">
    <location>
        <begin position="678"/>
        <end position="719"/>
    </location>
</feature>
<dbReference type="GO" id="GO:0071555">
    <property type="term" value="P:cell wall organization"/>
    <property type="evidence" value="ECO:0007669"/>
    <property type="project" value="UniProtKB-KW"/>
</dbReference>
<dbReference type="EC" id="3.4.16.4" evidence="5"/>
<protein>
    <recommendedName>
        <fullName evidence="5">serine-type D-Ala-D-Ala carboxypeptidase</fullName>
        <ecNumber evidence="5">3.4.16.4</ecNumber>
    </recommendedName>
</protein>
<evidence type="ECO:0000256" key="9">
    <source>
        <dbReference type="ARBA" id="ARBA00022984"/>
    </source>
</evidence>
<keyword evidence="10" id="KW-1133">Transmembrane helix</keyword>
<dbReference type="PANTHER" id="PTHR30627">
    <property type="entry name" value="PEPTIDOGLYCAN D,D-TRANSPEPTIDASE"/>
    <property type="match status" value="1"/>
</dbReference>
<evidence type="ECO:0000256" key="5">
    <source>
        <dbReference type="ARBA" id="ARBA00012448"/>
    </source>
</evidence>
<feature type="domain" description="Penicillin-binding protein dimerisation" evidence="16">
    <location>
        <begin position="45"/>
        <end position="284"/>
    </location>
</feature>
<name>A0A5D4KE79_9BACI</name>
<accession>A0A5D4KE79</accession>
<dbReference type="Gene3D" id="3.40.710.10">
    <property type="entry name" value="DD-peptidase/beta-lactamase superfamily"/>
    <property type="match status" value="1"/>
</dbReference>
<feature type="domain" description="Penicillin-binding protein transpeptidase" evidence="15">
    <location>
        <begin position="336"/>
        <end position="669"/>
    </location>
</feature>
<keyword evidence="7" id="KW-0812">Transmembrane</keyword>
<evidence type="ECO:0000256" key="14">
    <source>
        <dbReference type="SAM" id="MobiDB-lite"/>
    </source>
</evidence>